<evidence type="ECO:0000313" key="4">
    <source>
        <dbReference type="Proteomes" id="UP000199140"/>
    </source>
</evidence>
<reference evidence="2 4" key="2">
    <citation type="submission" date="2016-10" db="EMBL/GenBank/DDBJ databases">
        <authorList>
            <person name="Varghese N."/>
            <person name="Submissions S."/>
        </authorList>
    </citation>
    <scope>NUCLEOTIDE SEQUENCE [LARGE SCALE GENOMIC DNA]</scope>
    <source>
        <strain evidence="2 4">CBMB27</strain>
    </source>
</reference>
<protein>
    <submittedName>
        <fullName evidence="2">Uncharacterized protein</fullName>
    </submittedName>
</protein>
<dbReference type="KEGG" id="mphy:MCBMB27_00742"/>
<name>A0AAE8HUY7_9HYPH</name>
<gene>
    <name evidence="1" type="ORF">MCBMB27_00742</name>
    <name evidence="2" type="ORF">SAMN05192567_12046</name>
</gene>
<dbReference type="RefSeq" id="WP_139231617.1">
    <property type="nucleotide sequence ID" value="NZ_CP015367.1"/>
</dbReference>
<evidence type="ECO:0000313" key="2">
    <source>
        <dbReference type="EMBL" id="SFH32300.1"/>
    </source>
</evidence>
<dbReference type="Proteomes" id="UP000185487">
    <property type="component" value="Chromosome"/>
</dbReference>
<proteinExistence type="predicted"/>
<sequence>MTTDQPDADPRNALVQALVYATMPDGSPISSRVKAETILSQLGFTDCPSTLAQLIAVGVSEKARFAKRRWTREEAARRNPAVPLRALLDRG</sequence>
<organism evidence="2 4">
    <name type="scientific">Methylobacterium phyllosphaerae</name>
    <dbReference type="NCBI Taxonomy" id="418223"/>
    <lineage>
        <taxon>Bacteria</taxon>
        <taxon>Pseudomonadati</taxon>
        <taxon>Pseudomonadota</taxon>
        <taxon>Alphaproteobacteria</taxon>
        <taxon>Hyphomicrobiales</taxon>
        <taxon>Methylobacteriaceae</taxon>
        <taxon>Methylobacterium</taxon>
    </lineage>
</organism>
<keyword evidence="3" id="KW-1185">Reference proteome</keyword>
<evidence type="ECO:0000313" key="1">
    <source>
        <dbReference type="EMBL" id="APT30033.1"/>
    </source>
</evidence>
<reference evidence="1 3" key="1">
    <citation type="submission" date="2016-04" db="EMBL/GenBank/DDBJ databases">
        <title>Complete genome sequencing and analysis of CBMB27, Methylobacterium phyllosphaerae isolated from leaf tissues of rice (Oryza sativa L.).</title>
        <authorList>
            <person name="Lee Y."/>
            <person name="Hwangbo K."/>
            <person name="Chung H."/>
            <person name="Yoo J."/>
            <person name="Kim K.Y."/>
            <person name="Sa T.M."/>
            <person name="Um Y."/>
            <person name="Madhaiyan M."/>
        </authorList>
    </citation>
    <scope>NUCLEOTIDE SEQUENCE [LARGE SCALE GENOMIC DNA]</scope>
    <source>
        <strain evidence="1 3">CBMB27</strain>
    </source>
</reference>
<accession>A0AAE8HUY7</accession>
<dbReference type="EMBL" id="FOPK01000020">
    <property type="protein sequence ID" value="SFH32300.1"/>
    <property type="molecule type" value="Genomic_DNA"/>
</dbReference>
<dbReference type="EMBL" id="CP015367">
    <property type="protein sequence ID" value="APT30033.1"/>
    <property type="molecule type" value="Genomic_DNA"/>
</dbReference>
<dbReference type="Proteomes" id="UP000199140">
    <property type="component" value="Unassembled WGS sequence"/>
</dbReference>
<dbReference type="AlphaFoldDB" id="A0AAE8HUY7"/>
<evidence type="ECO:0000313" key="3">
    <source>
        <dbReference type="Proteomes" id="UP000185487"/>
    </source>
</evidence>